<dbReference type="PANTHER" id="PTHR47943:SF8">
    <property type="entry name" value="CYTOCHROME P450"/>
    <property type="match status" value="1"/>
</dbReference>
<reference evidence="12 13" key="1">
    <citation type="journal article" date="2023" name="Life. Sci Alliance">
        <title>Evolutionary insights into 3D genome organization and epigenetic landscape of Vigna mungo.</title>
        <authorList>
            <person name="Junaid A."/>
            <person name="Singh B."/>
            <person name="Bhatia S."/>
        </authorList>
    </citation>
    <scope>NUCLEOTIDE SEQUENCE [LARGE SCALE GENOMIC DNA]</scope>
    <source>
        <strain evidence="12">Urdbean</strain>
    </source>
</reference>
<dbReference type="GO" id="GO:0016020">
    <property type="term" value="C:membrane"/>
    <property type="evidence" value="ECO:0007669"/>
    <property type="project" value="UniProtKB-SubCell"/>
</dbReference>
<keyword evidence="13" id="KW-1185">Reference proteome</keyword>
<dbReference type="InterPro" id="IPR036396">
    <property type="entry name" value="Cyt_P450_sf"/>
</dbReference>
<evidence type="ECO:0000256" key="2">
    <source>
        <dbReference type="ARBA" id="ARBA00004370"/>
    </source>
</evidence>
<dbReference type="FunFam" id="1.10.630.10:FF:000019">
    <property type="entry name" value="Cytochrome P450 family protein"/>
    <property type="match status" value="1"/>
</dbReference>
<protein>
    <recommendedName>
        <fullName evidence="14">Cytochrome P450</fullName>
    </recommendedName>
</protein>
<evidence type="ECO:0000313" key="12">
    <source>
        <dbReference type="EMBL" id="WVZ08171.1"/>
    </source>
</evidence>
<evidence type="ECO:0000256" key="10">
    <source>
        <dbReference type="PIRSR" id="PIRSR602401-1"/>
    </source>
</evidence>
<keyword evidence="5 10" id="KW-0479">Metal-binding</keyword>
<dbReference type="GO" id="GO:0005506">
    <property type="term" value="F:iron ion binding"/>
    <property type="evidence" value="ECO:0007669"/>
    <property type="project" value="InterPro"/>
</dbReference>
<evidence type="ECO:0000256" key="1">
    <source>
        <dbReference type="ARBA" id="ARBA00001971"/>
    </source>
</evidence>
<dbReference type="InterPro" id="IPR017972">
    <property type="entry name" value="Cyt_P450_CS"/>
</dbReference>
<dbReference type="Proteomes" id="UP001374535">
    <property type="component" value="Chromosome 6"/>
</dbReference>
<comment type="cofactor">
    <cofactor evidence="1 10">
        <name>heme</name>
        <dbReference type="ChEBI" id="CHEBI:30413"/>
    </cofactor>
</comment>
<name>A0AAQ3NEC7_VIGMU</name>
<keyword evidence="4 10" id="KW-0349">Heme</keyword>
<dbReference type="EMBL" id="CP144695">
    <property type="protein sequence ID" value="WVZ08171.1"/>
    <property type="molecule type" value="Genomic_DNA"/>
</dbReference>
<evidence type="ECO:0000256" key="4">
    <source>
        <dbReference type="ARBA" id="ARBA00022617"/>
    </source>
</evidence>
<dbReference type="FunFam" id="1.10.630.10:FF:000126">
    <property type="entry name" value="Predicted protein"/>
    <property type="match status" value="1"/>
</dbReference>
<keyword evidence="8 11" id="KW-0503">Monooxygenase</keyword>
<dbReference type="PROSITE" id="PS00086">
    <property type="entry name" value="CYTOCHROME_P450"/>
    <property type="match status" value="1"/>
</dbReference>
<dbReference type="GO" id="GO:0016705">
    <property type="term" value="F:oxidoreductase activity, acting on paired donors, with incorporation or reduction of molecular oxygen"/>
    <property type="evidence" value="ECO:0007669"/>
    <property type="project" value="InterPro"/>
</dbReference>
<dbReference type="Pfam" id="PF00067">
    <property type="entry name" value="p450"/>
    <property type="match status" value="2"/>
</dbReference>
<evidence type="ECO:0000256" key="5">
    <source>
        <dbReference type="ARBA" id="ARBA00022723"/>
    </source>
</evidence>
<dbReference type="AlphaFoldDB" id="A0AAQ3NEC7"/>
<keyword evidence="9" id="KW-0472">Membrane</keyword>
<evidence type="ECO:0000313" key="13">
    <source>
        <dbReference type="Proteomes" id="UP001374535"/>
    </source>
</evidence>
<dbReference type="PRINTS" id="PR00385">
    <property type="entry name" value="P450"/>
</dbReference>
<evidence type="ECO:0000256" key="3">
    <source>
        <dbReference type="ARBA" id="ARBA00010617"/>
    </source>
</evidence>
<dbReference type="GO" id="GO:0020037">
    <property type="term" value="F:heme binding"/>
    <property type="evidence" value="ECO:0007669"/>
    <property type="project" value="InterPro"/>
</dbReference>
<keyword evidence="7 10" id="KW-0408">Iron</keyword>
<evidence type="ECO:0000256" key="8">
    <source>
        <dbReference type="ARBA" id="ARBA00023033"/>
    </source>
</evidence>
<accession>A0AAQ3NEC7</accession>
<evidence type="ECO:0000256" key="9">
    <source>
        <dbReference type="ARBA" id="ARBA00023136"/>
    </source>
</evidence>
<dbReference type="InterPro" id="IPR001128">
    <property type="entry name" value="Cyt_P450"/>
</dbReference>
<evidence type="ECO:0000256" key="7">
    <source>
        <dbReference type="ARBA" id="ARBA00023004"/>
    </source>
</evidence>
<dbReference type="SUPFAM" id="SSF48264">
    <property type="entry name" value="Cytochrome P450"/>
    <property type="match status" value="1"/>
</dbReference>
<keyword evidence="6 11" id="KW-0560">Oxidoreductase</keyword>
<dbReference type="PANTHER" id="PTHR47943">
    <property type="entry name" value="CYTOCHROME P450 93A3-LIKE"/>
    <property type="match status" value="1"/>
</dbReference>
<organism evidence="12 13">
    <name type="scientific">Vigna mungo</name>
    <name type="common">Black gram</name>
    <name type="synonym">Phaseolus mungo</name>
    <dbReference type="NCBI Taxonomy" id="3915"/>
    <lineage>
        <taxon>Eukaryota</taxon>
        <taxon>Viridiplantae</taxon>
        <taxon>Streptophyta</taxon>
        <taxon>Embryophyta</taxon>
        <taxon>Tracheophyta</taxon>
        <taxon>Spermatophyta</taxon>
        <taxon>Magnoliopsida</taxon>
        <taxon>eudicotyledons</taxon>
        <taxon>Gunneridae</taxon>
        <taxon>Pentapetalae</taxon>
        <taxon>rosids</taxon>
        <taxon>fabids</taxon>
        <taxon>Fabales</taxon>
        <taxon>Fabaceae</taxon>
        <taxon>Papilionoideae</taxon>
        <taxon>50 kb inversion clade</taxon>
        <taxon>NPAAA clade</taxon>
        <taxon>indigoferoid/millettioid clade</taxon>
        <taxon>Phaseoleae</taxon>
        <taxon>Vigna</taxon>
    </lineage>
</organism>
<dbReference type="InterPro" id="IPR002401">
    <property type="entry name" value="Cyt_P450_E_grp-I"/>
</dbReference>
<dbReference type="Gene3D" id="1.10.630.10">
    <property type="entry name" value="Cytochrome P450"/>
    <property type="match status" value="1"/>
</dbReference>
<comment type="similarity">
    <text evidence="3 11">Belongs to the cytochrome P450 family.</text>
</comment>
<evidence type="ECO:0000256" key="11">
    <source>
        <dbReference type="RuleBase" id="RU000461"/>
    </source>
</evidence>
<evidence type="ECO:0000256" key="6">
    <source>
        <dbReference type="ARBA" id="ARBA00023002"/>
    </source>
</evidence>
<comment type="subcellular location">
    <subcellularLocation>
        <location evidence="2">Membrane</location>
    </subcellularLocation>
</comment>
<sequence>MAFQLSLICLISTIVIAFILWRKQKKTLLPPSPMALPIIGHLHLLSTIPHRDFHKLSIRYGPIMHLFLGSVPCVVASTAEAAKDFLKTHESSFSNRIAQTVAIEALTYGFQDFFFAPDGPYWRFMRKLCMSELLGGHMLDQLLPVRQQESKRFIQHLLRKGVAGEAVDFGGELMTLSNNIVSRMTVGHTSTENEKDVEEMRKLVADAAELVGKFNISDFIWFFKRLDLQGFNMRLKQTRDRFDAVLDRIIKQREEERRNNRQTGGTRPFKDMLDVLLDIFEDGSSEIKLNKENIKAFILDYYLRLGIPIILDFLSCTLTCVSNDNIQDIFVAGTDTTSLTIEWALSELINHPHVLEKARLEIDAVVGKSRIVEESDIKNLPYLQAIVKETFRLHPPGPLLIRESSTSEVVCGYNIPAKTRLFINIWAIGRDPNQWKNPLEFMPERFIDEEGNVHSEFDVRGQSYHLLPFGTGRRRCPAISLALHVLHVNLAALIQCFQLKVNGGDGKVDMEEKPGLTLPRAHPLICVPVPRLNPFPAI</sequence>
<proteinExistence type="inferred from homology"/>
<feature type="binding site" description="axial binding residue" evidence="10">
    <location>
        <position position="476"/>
    </location>
    <ligand>
        <name>heme</name>
        <dbReference type="ChEBI" id="CHEBI:30413"/>
    </ligand>
    <ligandPart>
        <name>Fe</name>
        <dbReference type="ChEBI" id="CHEBI:18248"/>
    </ligandPart>
</feature>
<dbReference type="GO" id="GO:0004497">
    <property type="term" value="F:monooxygenase activity"/>
    <property type="evidence" value="ECO:0007669"/>
    <property type="project" value="UniProtKB-KW"/>
</dbReference>
<dbReference type="PRINTS" id="PR00463">
    <property type="entry name" value="EP450I"/>
</dbReference>
<evidence type="ECO:0008006" key="14">
    <source>
        <dbReference type="Google" id="ProtNLM"/>
    </source>
</evidence>
<dbReference type="CDD" id="cd20655">
    <property type="entry name" value="CYP93"/>
    <property type="match status" value="1"/>
</dbReference>
<gene>
    <name evidence="12" type="ORF">V8G54_021517</name>
</gene>